<feature type="signal peptide" evidence="1">
    <location>
        <begin position="1"/>
        <end position="20"/>
    </location>
</feature>
<dbReference type="Proteomes" id="UP000008139">
    <property type="component" value="Chromosome"/>
</dbReference>
<dbReference type="eggNOG" id="ENOG5032NYZ">
    <property type="taxonomic scope" value="Bacteria"/>
</dbReference>
<dbReference type="RefSeq" id="WP_013681804.1">
    <property type="nucleotide sequence ID" value="NC_015318.1"/>
</dbReference>
<evidence type="ECO:0000313" key="3">
    <source>
        <dbReference type="Proteomes" id="UP000008139"/>
    </source>
</evidence>
<accession>F2LVH9</accession>
<sequence length="67" mass="7246">MKKIMFWLLGVALFNLPLYSCTPLLVGGAAAGGAYAGYKFSEEGYRINITKPVKGKKASDNSTKTKE</sequence>
<dbReference type="InParanoid" id="F2LVH9"/>
<proteinExistence type="predicted"/>
<dbReference type="AlphaFoldDB" id="F2LVH9"/>
<reference evidence="3" key="2">
    <citation type="submission" date="2011-03" db="EMBL/GenBank/DDBJ databases">
        <title>The complete genome of Hippea maritima DSM 10411.</title>
        <authorList>
            <consortium name="US DOE Joint Genome Institute (JGI-PGF)"/>
            <person name="Lucas S."/>
            <person name="Copeland A."/>
            <person name="Lapidus A."/>
            <person name="Bruce D."/>
            <person name="Goodwin L."/>
            <person name="Pitluck S."/>
            <person name="Peters L."/>
            <person name="Kyrpides N."/>
            <person name="Mavromatis K."/>
            <person name="Pagani I."/>
            <person name="Ivanova N."/>
            <person name="Mikhailova N."/>
            <person name="Lu M."/>
            <person name="Detter J.C."/>
            <person name="Tapia R."/>
            <person name="Han C."/>
            <person name="Land M."/>
            <person name="Hauser L."/>
            <person name="Markowitz V."/>
            <person name="Cheng J.-F."/>
            <person name="Hugenholtz P."/>
            <person name="Woyke T."/>
            <person name="Wu D."/>
            <person name="Spring S."/>
            <person name="Schroeder M."/>
            <person name="Brambilla E."/>
            <person name="Klenk H.-P."/>
            <person name="Eisen J.A."/>
        </authorList>
    </citation>
    <scope>NUCLEOTIDE SEQUENCE [LARGE SCALE GENOMIC DNA]</scope>
    <source>
        <strain evidence="3">ATCC 700847 / DSM 10411 / MH2</strain>
    </source>
</reference>
<keyword evidence="3" id="KW-1185">Reference proteome</keyword>
<dbReference type="STRING" id="760142.Hipma_0793"/>
<evidence type="ECO:0000313" key="2">
    <source>
        <dbReference type="EMBL" id="AEA33763.1"/>
    </source>
</evidence>
<organism evidence="2 3">
    <name type="scientific">Hippea maritima (strain ATCC 700847 / DSM 10411 / MH2)</name>
    <dbReference type="NCBI Taxonomy" id="760142"/>
    <lineage>
        <taxon>Bacteria</taxon>
        <taxon>Pseudomonadati</taxon>
        <taxon>Campylobacterota</taxon>
        <taxon>Desulfurellia</taxon>
        <taxon>Desulfurellales</taxon>
        <taxon>Hippeaceae</taxon>
        <taxon>Hippea</taxon>
    </lineage>
</organism>
<reference evidence="2 3" key="1">
    <citation type="journal article" date="2011" name="Stand. Genomic Sci.">
        <title>Complete genome sequence of the thermophilic sulfur-reducer Hippea maritima type strain (MH(2)).</title>
        <authorList>
            <person name="Huntemann M."/>
            <person name="Lu M."/>
            <person name="Nolan M."/>
            <person name="Lapidus A."/>
            <person name="Lucas S."/>
            <person name="Hammon N."/>
            <person name="Deshpande S."/>
            <person name="Cheng J.F."/>
            <person name="Tapia R."/>
            <person name="Han C."/>
            <person name="Goodwin L."/>
            <person name="Pitluck S."/>
            <person name="Liolios K."/>
            <person name="Pagani I."/>
            <person name="Ivanova N."/>
            <person name="Ovchinikova G."/>
            <person name="Pati A."/>
            <person name="Chen A."/>
            <person name="Palaniappan K."/>
            <person name="Land M."/>
            <person name="Hauser L."/>
            <person name="Jeffries C.D."/>
            <person name="Detter J.C."/>
            <person name="Brambilla E.M."/>
            <person name="Rohde M."/>
            <person name="Spring S."/>
            <person name="Goker M."/>
            <person name="Woyke T."/>
            <person name="Bristow J."/>
            <person name="Eisen J.A."/>
            <person name="Markowitz V."/>
            <person name="Hugenholtz P."/>
            <person name="Kyrpides N.C."/>
            <person name="Klenk H.P."/>
            <person name="Mavromatis K."/>
        </authorList>
    </citation>
    <scope>NUCLEOTIDE SEQUENCE [LARGE SCALE GENOMIC DNA]</scope>
    <source>
        <strain evidence="3">ATCC 700847 / DSM 10411 / MH2</strain>
    </source>
</reference>
<evidence type="ECO:0008006" key="4">
    <source>
        <dbReference type="Google" id="ProtNLM"/>
    </source>
</evidence>
<dbReference type="KEGG" id="hmr:Hipma_0793"/>
<gene>
    <name evidence="2" type="ordered locus">Hipma_0793</name>
</gene>
<name>F2LVH9_HIPMA</name>
<feature type="chain" id="PRO_5003281485" description="Lipoprotein" evidence="1">
    <location>
        <begin position="21"/>
        <end position="67"/>
    </location>
</feature>
<evidence type="ECO:0000256" key="1">
    <source>
        <dbReference type="SAM" id="SignalP"/>
    </source>
</evidence>
<dbReference type="EMBL" id="CP002606">
    <property type="protein sequence ID" value="AEA33763.1"/>
    <property type="molecule type" value="Genomic_DNA"/>
</dbReference>
<protein>
    <recommendedName>
        <fullName evidence="4">Lipoprotein</fullName>
    </recommendedName>
</protein>
<keyword evidence="1" id="KW-0732">Signal</keyword>
<dbReference type="HOGENOM" id="CLU_2806606_0_0_7"/>